<feature type="compositionally biased region" description="Pro residues" evidence="1">
    <location>
        <begin position="163"/>
        <end position="174"/>
    </location>
</feature>
<dbReference type="HOGENOM" id="CLU_1015835_0_0_1"/>
<protein>
    <submittedName>
        <fullName evidence="2">Uncharacterized protein</fullName>
    </submittedName>
</protein>
<accession>F0XDD4</accession>
<evidence type="ECO:0000313" key="2">
    <source>
        <dbReference type="EMBL" id="EFX03473.1"/>
    </source>
</evidence>
<dbReference type="InParanoid" id="F0XDD4"/>
<feature type="compositionally biased region" description="Low complexity" evidence="1">
    <location>
        <begin position="199"/>
        <end position="210"/>
    </location>
</feature>
<dbReference type="EMBL" id="GL629765">
    <property type="protein sequence ID" value="EFX03473.1"/>
    <property type="molecule type" value="Genomic_DNA"/>
</dbReference>
<gene>
    <name evidence="2" type="ORF">CMQ_401</name>
</gene>
<dbReference type="GeneID" id="25977174"/>
<organism evidence="3">
    <name type="scientific">Grosmannia clavigera (strain kw1407 / UAMH 11150)</name>
    <name type="common">Blue stain fungus</name>
    <name type="synonym">Graphiocladiella clavigera</name>
    <dbReference type="NCBI Taxonomy" id="655863"/>
    <lineage>
        <taxon>Eukaryota</taxon>
        <taxon>Fungi</taxon>
        <taxon>Dikarya</taxon>
        <taxon>Ascomycota</taxon>
        <taxon>Pezizomycotina</taxon>
        <taxon>Sordariomycetes</taxon>
        <taxon>Sordariomycetidae</taxon>
        <taxon>Ophiostomatales</taxon>
        <taxon>Ophiostomataceae</taxon>
        <taxon>Leptographium</taxon>
    </lineage>
</organism>
<feature type="region of interest" description="Disordered" evidence="1">
    <location>
        <begin position="69"/>
        <end position="244"/>
    </location>
</feature>
<dbReference type="RefSeq" id="XP_014172955.1">
    <property type="nucleotide sequence ID" value="XM_014317480.1"/>
</dbReference>
<dbReference type="Proteomes" id="UP000007796">
    <property type="component" value="Unassembled WGS sequence"/>
</dbReference>
<name>F0XDD4_GROCL</name>
<keyword evidence="3" id="KW-1185">Reference proteome</keyword>
<evidence type="ECO:0000313" key="3">
    <source>
        <dbReference type="Proteomes" id="UP000007796"/>
    </source>
</evidence>
<evidence type="ECO:0000256" key="1">
    <source>
        <dbReference type="SAM" id="MobiDB-lite"/>
    </source>
</evidence>
<reference evidence="2 3" key="1">
    <citation type="journal article" date="2011" name="Proc. Natl. Acad. Sci. U.S.A.">
        <title>Genome and transcriptome analyses of the mountain pine beetle-fungal symbiont Grosmannia clavigera, a lodgepole pine pathogen.</title>
        <authorList>
            <person name="DiGuistini S."/>
            <person name="Wang Y."/>
            <person name="Liao N.Y."/>
            <person name="Taylor G."/>
            <person name="Tanguay P."/>
            <person name="Feau N."/>
            <person name="Henrissat B."/>
            <person name="Chan S.K."/>
            <person name="Hesse-Orce U."/>
            <person name="Alamouti S.M."/>
            <person name="Tsui C.K.M."/>
            <person name="Docking R.T."/>
            <person name="Levasseur A."/>
            <person name="Haridas S."/>
            <person name="Robertson G."/>
            <person name="Birol I."/>
            <person name="Holt R.A."/>
            <person name="Marra M.A."/>
            <person name="Hamelin R.C."/>
            <person name="Hirst M."/>
            <person name="Jones S.J.M."/>
            <person name="Bohlmann J."/>
            <person name="Breuil C."/>
        </authorList>
    </citation>
    <scope>NUCLEOTIDE SEQUENCE [LARGE SCALE GENOMIC DNA]</scope>
    <source>
        <strain evidence="3">kw1407 / UAMH 11150</strain>
    </source>
</reference>
<feature type="compositionally biased region" description="Pro residues" evidence="1">
    <location>
        <begin position="181"/>
        <end position="191"/>
    </location>
</feature>
<proteinExistence type="predicted"/>
<dbReference type="AlphaFoldDB" id="F0XDD4"/>
<sequence length="274" mass="29936">MSQGSFVNIYACRCREEQRSVQPRGCLSVFSTWMPAPNSPPQLPRQYIPELCPKCLRVYDLRQQYGLMDSSSARRQRERRHVEDTAVPSDAIGVAISAPEATPAVPTVRPPKTAVCAPVPSARGTTGTGPRGPAHYSQRRQSEPVPGRSRTEHRRYASIPSVSRPPPARPPPAEPLWGPGPSAPSRPPPARTPNKLQKRSSTSPPSTSRPAGDNSHPTKPSRAKEAAAKSGLRVDTAHRRSRLSTRVLSVLTPRAMESDESLVCRDARRIESGR</sequence>